<dbReference type="InterPro" id="IPR050738">
    <property type="entry name" value="Sulfatase"/>
</dbReference>
<dbReference type="PROSITE" id="PS00523">
    <property type="entry name" value="SULFATASE_1"/>
    <property type="match status" value="1"/>
</dbReference>
<keyword evidence="3 6" id="KW-0378">Hydrolase</keyword>
<dbReference type="Proteomes" id="UP000317171">
    <property type="component" value="Chromosome"/>
</dbReference>
<organism evidence="6 7">
    <name type="scientific">Gimesia alba</name>
    <dbReference type="NCBI Taxonomy" id="2527973"/>
    <lineage>
        <taxon>Bacteria</taxon>
        <taxon>Pseudomonadati</taxon>
        <taxon>Planctomycetota</taxon>
        <taxon>Planctomycetia</taxon>
        <taxon>Planctomycetales</taxon>
        <taxon>Planctomycetaceae</taxon>
        <taxon>Gimesia</taxon>
    </lineage>
</organism>
<name>A0A517RHC3_9PLAN</name>
<proteinExistence type="inferred from homology"/>
<dbReference type="AlphaFoldDB" id="A0A517RHC3"/>
<evidence type="ECO:0000256" key="3">
    <source>
        <dbReference type="ARBA" id="ARBA00022801"/>
    </source>
</evidence>
<dbReference type="Gene3D" id="3.30.1120.10">
    <property type="match status" value="1"/>
</dbReference>
<dbReference type="PANTHER" id="PTHR42693:SF53">
    <property type="entry name" value="ENDO-4-O-SULFATASE"/>
    <property type="match status" value="1"/>
</dbReference>
<dbReference type="Gene3D" id="3.40.720.10">
    <property type="entry name" value="Alkaline Phosphatase, subunit A"/>
    <property type="match status" value="1"/>
</dbReference>
<dbReference type="PANTHER" id="PTHR42693">
    <property type="entry name" value="ARYLSULFATASE FAMILY MEMBER"/>
    <property type="match status" value="1"/>
</dbReference>
<dbReference type="InterPro" id="IPR024607">
    <property type="entry name" value="Sulfatase_CS"/>
</dbReference>
<dbReference type="SUPFAM" id="SSF53649">
    <property type="entry name" value="Alkaline phosphatase-like"/>
    <property type="match status" value="1"/>
</dbReference>
<keyword evidence="2" id="KW-0479">Metal-binding</keyword>
<dbReference type="GO" id="GO:0046872">
    <property type="term" value="F:metal ion binding"/>
    <property type="evidence" value="ECO:0007669"/>
    <property type="project" value="UniProtKB-KW"/>
</dbReference>
<gene>
    <name evidence="6" type="primary">atsA_20</name>
    <name evidence="6" type="ORF">Pan241w_33620</name>
</gene>
<dbReference type="Pfam" id="PF00884">
    <property type="entry name" value="Sulfatase"/>
    <property type="match status" value="1"/>
</dbReference>
<evidence type="ECO:0000313" key="6">
    <source>
        <dbReference type="EMBL" id="QDT43262.1"/>
    </source>
</evidence>
<reference evidence="6 7" key="1">
    <citation type="submission" date="2019-02" db="EMBL/GenBank/DDBJ databases">
        <title>Deep-cultivation of Planctomycetes and their phenomic and genomic characterization uncovers novel biology.</title>
        <authorList>
            <person name="Wiegand S."/>
            <person name="Jogler M."/>
            <person name="Boedeker C."/>
            <person name="Pinto D."/>
            <person name="Vollmers J."/>
            <person name="Rivas-Marin E."/>
            <person name="Kohn T."/>
            <person name="Peeters S.H."/>
            <person name="Heuer A."/>
            <person name="Rast P."/>
            <person name="Oberbeckmann S."/>
            <person name="Bunk B."/>
            <person name="Jeske O."/>
            <person name="Meyerdierks A."/>
            <person name="Storesund J.E."/>
            <person name="Kallscheuer N."/>
            <person name="Luecker S."/>
            <person name="Lage O.M."/>
            <person name="Pohl T."/>
            <person name="Merkel B.J."/>
            <person name="Hornburger P."/>
            <person name="Mueller R.-W."/>
            <person name="Bruemmer F."/>
            <person name="Labrenz M."/>
            <person name="Spormann A.M."/>
            <person name="Op den Camp H."/>
            <person name="Overmann J."/>
            <person name="Amann R."/>
            <person name="Jetten M.S.M."/>
            <person name="Mascher T."/>
            <person name="Medema M.H."/>
            <person name="Devos D.P."/>
            <person name="Kaster A.-K."/>
            <person name="Ovreas L."/>
            <person name="Rohde M."/>
            <person name="Galperin M.Y."/>
            <person name="Jogler C."/>
        </authorList>
    </citation>
    <scope>NUCLEOTIDE SEQUENCE [LARGE SCALE GENOMIC DNA]</scope>
    <source>
        <strain evidence="6 7">Pan241w</strain>
    </source>
</reference>
<comment type="similarity">
    <text evidence="1">Belongs to the sulfatase family.</text>
</comment>
<evidence type="ECO:0000256" key="2">
    <source>
        <dbReference type="ARBA" id="ARBA00022723"/>
    </source>
</evidence>
<dbReference type="CDD" id="cd16025">
    <property type="entry name" value="PAS_like"/>
    <property type="match status" value="1"/>
</dbReference>
<feature type="domain" description="Sulfatase N-terminal" evidence="5">
    <location>
        <begin position="45"/>
        <end position="444"/>
    </location>
</feature>
<dbReference type="EC" id="3.1.6.1" evidence="6"/>
<accession>A0A517RHC3</accession>
<dbReference type="KEGG" id="gaz:Pan241w_33620"/>
<keyword evidence="4" id="KW-0106">Calcium</keyword>
<dbReference type="OrthoDB" id="233768at2"/>
<dbReference type="InterPro" id="IPR017850">
    <property type="entry name" value="Alkaline_phosphatase_core_sf"/>
</dbReference>
<dbReference type="EMBL" id="CP036269">
    <property type="protein sequence ID" value="QDT43262.1"/>
    <property type="molecule type" value="Genomic_DNA"/>
</dbReference>
<evidence type="ECO:0000313" key="7">
    <source>
        <dbReference type="Proteomes" id="UP000317171"/>
    </source>
</evidence>
<sequence>MVEVQYLLSFLRQNSNMLQRIIYIILVLTFLPNSVLRADKSVSPPNIILVMADDLGWSDIGCYGGEIDTPHIDSLARDGMRFTQFYNNAICGPTRASLLTGLYCQQTGHRGDHWNEPKDFSRCVTFGEVLQQAGYRTMMVGKWQGRDSALDRGFDHFFGPMCQGKISYFHEVKQNPYYYDRERINLPENFYLTDALNDHAVRFLKGALSEQQPFLLYVAHIAPHWPLHAREAEIDRYRELYQKQGWNQFRSQRFQTQRQMGLIPKTWQLAPRSPLIQDWEKDPFQAWQAERMAVYAAQVKSIDRGLGQLLQTLKAAGAEKNTLVLFLSDNGAAPDGGLTPSQSGFGFSAQSRNQMWRKDGVLIKPGSGPNHLPGPADTFAAYGLAWATTSNTPFRGTKLEGYEGGIRTPLIVRWPEVIQQGGTITRQPGHVIDFMPTFLEIAGADYPQEFKGRHPLPVEGKSLVPVFRGEQREAHEVLGWDLPRHQAIRAGNWKAILPRKQPDKWQLYNLKKDGTETTDLAATHPDRVKTMSQQFQVWYKHVHSKSNPPGR</sequence>
<protein>
    <submittedName>
        <fullName evidence="6">Arylsulfatase</fullName>
        <ecNumber evidence="6">3.1.6.1</ecNumber>
    </submittedName>
</protein>
<keyword evidence="7" id="KW-1185">Reference proteome</keyword>
<dbReference type="GO" id="GO:0004065">
    <property type="term" value="F:arylsulfatase activity"/>
    <property type="evidence" value="ECO:0007669"/>
    <property type="project" value="UniProtKB-EC"/>
</dbReference>
<dbReference type="InterPro" id="IPR000917">
    <property type="entry name" value="Sulfatase_N"/>
</dbReference>
<evidence type="ECO:0000256" key="1">
    <source>
        <dbReference type="ARBA" id="ARBA00008779"/>
    </source>
</evidence>
<evidence type="ECO:0000256" key="4">
    <source>
        <dbReference type="ARBA" id="ARBA00022837"/>
    </source>
</evidence>
<evidence type="ECO:0000259" key="5">
    <source>
        <dbReference type="Pfam" id="PF00884"/>
    </source>
</evidence>